<evidence type="ECO:0000256" key="2">
    <source>
        <dbReference type="SAM" id="Phobius"/>
    </source>
</evidence>
<keyword evidence="2" id="KW-0812">Transmembrane</keyword>
<reference evidence="3" key="1">
    <citation type="submission" date="2024-05" db="EMBL/GenBank/DDBJ databases">
        <title>Pontimicrobium maritimus sp. nov., isolated form sea water.</title>
        <authorList>
            <person name="Muhammad N."/>
            <person name="Vuong T.Q."/>
            <person name="Han H.L."/>
            <person name="Kim S.-G."/>
        </authorList>
    </citation>
    <scope>NUCLEOTIDE SEQUENCE</scope>
    <source>
        <strain evidence="3">SW4</strain>
    </source>
</reference>
<dbReference type="AlphaFoldDB" id="A0AAU7BSJ1"/>
<evidence type="ECO:0000313" key="4">
    <source>
        <dbReference type="EMBL" id="XBG61308.1"/>
    </source>
</evidence>
<evidence type="ECO:0000313" key="3">
    <source>
        <dbReference type="EMBL" id="XBG61285.1"/>
    </source>
</evidence>
<proteinExistence type="predicted"/>
<feature type="transmembrane region" description="Helical" evidence="2">
    <location>
        <begin position="12"/>
        <end position="29"/>
    </location>
</feature>
<keyword evidence="2" id="KW-0472">Membrane</keyword>
<keyword evidence="2" id="KW-1133">Transmembrane helix</keyword>
<gene>
    <name evidence="4" type="ORF">ABGB03_00030</name>
    <name evidence="3" type="ORF">ABGB03_15635</name>
</gene>
<sequence>MIVNPQVFNYRFAIGTLMVAFVILASYSYTSYTAEQSKKDFLNQEKKLLENQISKVITSYDELGGINESLKSELDNSKNIIAQTQDSLKELQANMSLIYKYRDELLALKKQQSNLVKKGDSFLALNTELSKQNASISRLLDKQIDVISNLKEDKEKLDNNIKLGALVSANSFKATAFSIKNSGEVLETTKASKTKNINVAFVLAENPLATPQEKEFYIQIIGPDNNVVSDKGAIEFDTSSLIYSYKTNVLYNKTTLEVSANIETNKALESGRYIVNVFDNNRRLGTTEIILL</sequence>
<protein>
    <recommendedName>
        <fullName evidence="5">Chromosome partitioning protein ParA</fullName>
    </recommendedName>
</protein>
<evidence type="ECO:0008006" key="5">
    <source>
        <dbReference type="Google" id="ProtNLM"/>
    </source>
</evidence>
<dbReference type="RefSeq" id="WP_347923728.1">
    <property type="nucleotide sequence ID" value="NZ_CP157199.1"/>
</dbReference>
<name>A0AAU7BSJ1_9FLAO</name>
<evidence type="ECO:0000256" key="1">
    <source>
        <dbReference type="SAM" id="Coils"/>
    </source>
</evidence>
<keyword evidence="1" id="KW-0175">Coiled coil</keyword>
<accession>A0AAU7BSJ1</accession>
<dbReference type="EMBL" id="CP157199">
    <property type="protein sequence ID" value="XBG61285.1"/>
    <property type="molecule type" value="Genomic_DNA"/>
</dbReference>
<organism evidence="3">
    <name type="scientific">Pontimicrobium sp. SW4</name>
    <dbReference type="NCBI Taxonomy" id="3153519"/>
    <lineage>
        <taxon>Bacteria</taxon>
        <taxon>Pseudomonadati</taxon>
        <taxon>Bacteroidota</taxon>
        <taxon>Flavobacteriia</taxon>
        <taxon>Flavobacteriales</taxon>
        <taxon>Flavobacteriaceae</taxon>
        <taxon>Pontimicrobium</taxon>
    </lineage>
</organism>
<dbReference type="EMBL" id="CP157199">
    <property type="protein sequence ID" value="XBG61308.1"/>
    <property type="molecule type" value="Genomic_DNA"/>
</dbReference>
<feature type="coiled-coil region" evidence="1">
    <location>
        <begin position="32"/>
        <end position="94"/>
    </location>
</feature>